<evidence type="ECO:0000313" key="6">
    <source>
        <dbReference type="Proteomes" id="UP000011083"/>
    </source>
</evidence>
<dbReference type="PROSITE" id="PS50004">
    <property type="entry name" value="C2"/>
    <property type="match status" value="1"/>
</dbReference>
<keyword evidence="1" id="KW-0175">Coiled coil</keyword>
<organism evidence="5 6">
    <name type="scientific">Acanthamoeba castellanii (strain ATCC 30010 / Neff)</name>
    <dbReference type="NCBI Taxonomy" id="1257118"/>
    <lineage>
        <taxon>Eukaryota</taxon>
        <taxon>Amoebozoa</taxon>
        <taxon>Discosea</taxon>
        <taxon>Longamoebia</taxon>
        <taxon>Centramoebida</taxon>
        <taxon>Acanthamoebidae</taxon>
        <taxon>Acanthamoeba</taxon>
    </lineage>
</organism>
<dbReference type="InterPro" id="IPR000008">
    <property type="entry name" value="C2_dom"/>
</dbReference>
<dbReference type="PANTHER" id="PTHR12673:SF159">
    <property type="entry name" value="LD03170P"/>
    <property type="match status" value="1"/>
</dbReference>
<dbReference type="EMBL" id="KB007926">
    <property type="protein sequence ID" value="ELR20068.1"/>
    <property type="molecule type" value="Genomic_DNA"/>
</dbReference>
<feature type="compositionally biased region" description="Basic and acidic residues" evidence="2">
    <location>
        <begin position="323"/>
        <end position="341"/>
    </location>
</feature>
<protein>
    <submittedName>
        <fullName evidence="5">C2 domain containing protein</fullName>
    </submittedName>
</protein>
<feature type="region of interest" description="Disordered" evidence="2">
    <location>
        <begin position="579"/>
        <end position="603"/>
    </location>
</feature>
<feature type="compositionally biased region" description="Polar residues" evidence="2">
    <location>
        <begin position="462"/>
        <end position="472"/>
    </location>
</feature>
<feature type="compositionally biased region" description="Basic residues" evidence="2">
    <location>
        <begin position="191"/>
        <end position="210"/>
    </location>
</feature>
<dbReference type="SUPFAM" id="SSF48065">
    <property type="entry name" value="DBL homology domain (DH-domain)"/>
    <property type="match status" value="1"/>
</dbReference>
<keyword evidence="6" id="KW-1185">Reference proteome</keyword>
<accession>L8H5S6</accession>
<dbReference type="GeneID" id="14920911"/>
<dbReference type="GO" id="GO:0005085">
    <property type="term" value="F:guanyl-nucleotide exchange factor activity"/>
    <property type="evidence" value="ECO:0007669"/>
    <property type="project" value="InterPro"/>
</dbReference>
<sequence>MEELNSAWVRMTKLLHALEAQANEMDQKMADVRALAIGQQQTPPTVPELLKKSGQSIPPTTLTVTEANAQEERERPRSLSANLAGYSSLSGAKGRDDDIHITAAVSIAHKDGLSYDEHELVIPFNSTIDRVKRLIFQVVPQLHENRLDEFELSIDGEELMVEFNRFSELPAVRMAIASREPVMVEVQAKESKKKRNSKKKEKEKKAKGSKLHLSGGSKIVAKTLTPSLERRGAGTSADSSGRSVLGLRPAAATPDVLGDRPGTPTRERRRDSDPRSFAASSRDLQRIATTTEDKTARGLSPTTQSSSGRGSRSSIGSSTELPTGRERSGSAIVVRDREKSTASDASSDSGSLSPVPTAVAAQAAPEGRASTPTSAAAKQLRESKSPRADSGEQALEGSGTGASTLSVHSGRRSRKEGHKRSHSSDSRETDAIIDLELDALKDLVVGDLSLDLDLKLGIIKTSPNEGATTTQKRSSKHSSRGDDASDSASLSSGTRSQATKHDKKKLRSVSQSSRNNVRDMNARPAADKSKKASHDADDDDDERQSLKLLLASLGPGALTIPAVEPSSLSSASALSLSAAKAKSKSRSGDTGPVRKQQTRERAASAKTIVTAAANNNNNNKNGGGKSVEMNDRVKELEEREKKLIEWEEQLFKEEMERDEKRETEVASRAKAADELEREVRRREAAVVDRERAVDDVLRQREQEIEQRLSEKVAEEVRKTFEARMLILVDWEERLRKQESDFREREVSRLGLKSVARYDELLQVGTGRVVRMQCYVRRALARLRVQRALGDGPGRDPVMKQLKSRAGTLNEIIKSEAAYVQYLTVLMEAFAVPIRQKEVLRLDDQLCLFANIGSVLSLHQRFLGDLKDRYASWPSQPMLGDLFCKFMKLFHEEYAVYVLSYHASIELLHRLKASPTKTAFLSFVEVTNEPPPGMEGLTVMLQKTQSERSKQLRGLDLSSFLIMPVQRIPRYQILLAIKGLNESLNDKQKEADLLRRVQELERKKSESQTPLRRSKSMRALLFSLSKRRGSLTSDGDGQYGKHLTVNAIHRQPAKARAEPGSLLKVFVHQGKNLLPTGEDARTVPDPYCMITLSGQMLRTSIIEGTSDPQWNQDFTYNVTSVSDSLCVTCYDWNQSARSRPLGFIELPFSVIAEIAQGTAQWCGPSRPPVPWGHGSFQATSPSSLASSALATRMSTSSASLRLPHQDSLLPALRHGRASMPPTLQLSGLPAAAATGESSPDGGGVRPSPRPRRLTPYSVVPSTEMGASADDVEWLAEMEVQLSFALHQIDTAHTDVQARKRCDSTLVLG</sequence>
<dbReference type="InterPro" id="IPR035892">
    <property type="entry name" value="C2_domain_sf"/>
</dbReference>
<feature type="compositionally biased region" description="Basic residues" evidence="2">
    <location>
        <begin position="409"/>
        <end position="421"/>
    </location>
</feature>
<name>L8H5S6_ACACF</name>
<dbReference type="CDD" id="cd00030">
    <property type="entry name" value="C2"/>
    <property type="match status" value="1"/>
</dbReference>
<feature type="compositionally biased region" description="Basic and acidic residues" evidence="2">
    <location>
        <begin position="265"/>
        <end position="274"/>
    </location>
</feature>
<feature type="region of interest" description="Disordered" evidence="2">
    <location>
        <begin position="1228"/>
        <end position="1260"/>
    </location>
</feature>
<feature type="compositionally biased region" description="Low complexity" evidence="2">
    <location>
        <begin position="486"/>
        <end position="496"/>
    </location>
</feature>
<dbReference type="PANTHER" id="PTHR12673">
    <property type="entry name" value="FACIOGENITAL DYSPLASIA PROTEIN"/>
    <property type="match status" value="1"/>
</dbReference>
<dbReference type="InterPro" id="IPR051092">
    <property type="entry name" value="FYVE_RhoGEF_PH"/>
</dbReference>
<feature type="region of interest" description="Disordered" evidence="2">
    <location>
        <begin position="462"/>
        <end position="542"/>
    </location>
</feature>
<feature type="coiled-coil region" evidence="1">
    <location>
        <begin position="629"/>
        <end position="692"/>
    </location>
</feature>
<evidence type="ECO:0000259" key="3">
    <source>
        <dbReference type="PROSITE" id="PS50004"/>
    </source>
</evidence>
<dbReference type="SMART" id="SM00325">
    <property type="entry name" value="RhoGEF"/>
    <property type="match status" value="1"/>
</dbReference>
<dbReference type="Pfam" id="PF00621">
    <property type="entry name" value="RhoGEF"/>
    <property type="match status" value="1"/>
</dbReference>
<proteinExistence type="predicted"/>
<dbReference type="Pfam" id="PF00168">
    <property type="entry name" value="C2"/>
    <property type="match status" value="1"/>
</dbReference>
<gene>
    <name evidence="5" type="ORF">ACA1_114470</name>
</gene>
<evidence type="ECO:0000256" key="2">
    <source>
        <dbReference type="SAM" id="MobiDB-lite"/>
    </source>
</evidence>
<dbReference type="VEuPathDB" id="AmoebaDB:ACA1_114470"/>
<dbReference type="InterPro" id="IPR035899">
    <property type="entry name" value="DBL_dom_sf"/>
</dbReference>
<dbReference type="Gene3D" id="2.60.40.150">
    <property type="entry name" value="C2 domain"/>
    <property type="match status" value="1"/>
</dbReference>
<dbReference type="KEGG" id="acan:ACA1_114470"/>
<evidence type="ECO:0000256" key="1">
    <source>
        <dbReference type="SAM" id="Coils"/>
    </source>
</evidence>
<feature type="compositionally biased region" description="Basic and acidic residues" evidence="2">
    <location>
        <begin position="379"/>
        <end position="390"/>
    </location>
</feature>
<feature type="compositionally biased region" description="Low complexity" evidence="2">
    <location>
        <begin position="305"/>
        <end position="318"/>
    </location>
</feature>
<evidence type="ECO:0000313" key="5">
    <source>
        <dbReference type="EMBL" id="ELR20068.1"/>
    </source>
</evidence>
<dbReference type="Proteomes" id="UP000011083">
    <property type="component" value="Unassembled WGS sequence"/>
</dbReference>
<dbReference type="GO" id="GO:0005737">
    <property type="term" value="C:cytoplasm"/>
    <property type="evidence" value="ECO:0007669"/>
    <property type="project" value="TreeGrafter"/>
</dbReference>
<feature type="domain" description="C2" evidence="3">
    <location>
        <begin position="1043"/>
        <end position="1161"/>
    </location>
</feature>
<dbReference type="PROSITE" id="PS50010">
    <property type="entry name" value="DH_2"/>
    <property type="match status" value="1"/>
</dbReference>
<dbReference type="CDD" id="cd00160">
    <property type="entry name" value="RhoGEF"/>
    <property type="match status" value="1"/>
</dbReference>
<dbReference type="RefSeq" id="XP_004342178.1">
    <property type="nucleotide sequence ID" value="XM_004342129.1"/>
</dbReference>
<dbReference type="InterPro" id="IPR000219">
    <property type="entry name" value="DH_dom"/>
</dbReference>
<feature type="domain" description="DH" evidence="4">
    <location>
        <begin position="803"/>
        <end position="974"/>
    </location>
</feature>
<reference evidence="5 6" key="1">
    <citation type="journal article" date="2013" name="Genome Biol.">
        <title>Genome of Acanthamoeba castellanii highlights extensive lateral gene transfer and early evolution of tyrosine kinase signaling.</title>
        <authorList>
            <person name="Clarke M."/>
            <person name="Lohan A.J."/>
            <person name="Liu B."/>
            <person name="Lagkouvardos I."/>
            <person name="Roy S."/>
            <person name="Zafar N."/>
            <person name="Bertelli C."/>
            <person name="Schilde C."/>
            <person name="Kianianmomeni A."/>
            <person name="Burglin T.R."/>
            <person name="Frech C."/>
            <person name="Turcotte B."/>
            <person name="Kopec K.O."/>
            <person name="Synnott J.M."/>
            <person name="Choo C."/>
            <person name="Paponov I."/>
            <person name="Finkler A."/>
            <person name="Soon Heng Tan C."/>
            <person name="Hutchins A.P."/>
            <person name="Weinmeier T."/>
            <person name="Rattei T."/>
            <person name="Chu J.S."/>
            <person name="Gimenez G."/>
            <person name="Irimia M."/>
            <person name="Rigden D.J."/>
            <person name="Fitzpatrick D.A."/>
            <person name="Lorenzo-Morales J."/>
            <person name="Bateman A."/>
            <person name="Chiu C.H."/>
            <person name="Tang P."/>
            <person name="Hegemann P."/>
            <person name="Fromm H."/>
            <person name="Raoult D."/>
            <person name="Greub G."/>
            <person name="Miranda-Saavedra D."/>
            <person name="Chen N."/>
            <person name="Nash P."/>
            <person name="Ginger M.L."/>
            <person name="Horn M."/>
            <person name="Schaap P."/>
            <person name="Caler L."/>
            <person name="Loftus B."/>
        </authorList>
    </citation>
    <scope>NUCLEOTIDE SEQUENCE [LARGE SCALE GENOMIC DNA]</scope>
    <source>
        <strain evidence="5 6">Neff</strain>
    </source>
</reference>
<feature type="compositionally biased region" description="Basic and acidic residues" evidence="2">
    <location>
        <begin position="516"/>
        <end position="535"/>
    </location>
</feature>
<dbReference type="SMART" id="SM00239">
    <property type="entry name" value="C2"/>
    <property type="match status" value="1"/>
</dbReference>
<dbReference type="OrthoDB" id="660555at2759"/>
<dbReference type="SUPFAM" id="SSF49562">
    <property type="entry name" value="C2 domain (Calcium/lipid-binding domain, CaLB)"/>
    <property type="match status" value="1"/>
</dbReference>
<evidence type="ECO:0000259" key="4">
    <source>
        <dbReference type="PROSITE" id="PS50010"/>
    </source>
</evidence>
<feature type="region of interest" description="Disordered" evidence="2">
    <location>
        <begin position="185"/>
        <end position="430"/>
    </location>
</feature>
<feature type="compositionally biased region" description="Low complexity" evidence="2">
    <location>
        <begin position="342"/>
        <end position="365"/>
    </location>
</feature>
<dbReference type="Gene3D" id="1.20.900.10">
    <property type="entry name" value="Dbl homology (DH) domain"/>
    <property type="match status" value="1"/>
</dbReference>